<reference evidence="2 3" key="1">
    <citation type="submission" date="2017-11" db="EMBL/GenBank/DDBJ databases">
        <title>Comparitive Functional Genomics of Dry Heat Resistant strains isolated from the Viking Spacecraft.</title>
        <authorList>
            <person name="Seuylemezian A."/>
            <person name="Cooper K."/>
            <person name="Vaishampayan P."/>
        </authorList>
    </citation>
    <scope>NUCLEOTIDE SEQUENCE [LARGE SCALE GENOMIC DNA]</scope>
    <source>
        <strain evidence="2 3">V32-6</strain>
    </source>
</reference>
<accession>A0A2N5HBJ1</accession>
<dbReference type="InterPro" id="IPR050310">
    <property type="entry name" value="VPS10-sortilin"/>
</dbReference>
<dbReference type="EMBL" id="PGVE01000064">
    <property type="protein sequence ID" value="PLS02887.1"/>
    <property type="molecule type" value="Genomic_DNA"/>
</dbReference>
<evidence type="ECO:0000256" key="1">
    <source>
        <dbReference type="SAM" id="SignalP"/>
    </source>
</evidence>
<dbReference type="OrthoDB" id="9764804at2"/>
<dbReference type="PANTHER" id="PTHR12106">
    <property type="entry name" value="SORTILIN RELATED"/>
    <property type="match status" value="1"/>
</dbReference>
<dbReference type="RefSeq" id="WP_101649085.1">
    <property type="nucleotide sequence ID" value="NZ_PGVE01000064.1"/>
</dbReference>
<gene>
    <name evidence="2" type="ORF">CVD27_17020</name>
</gene>
<keyword evidence="1" id="KW-0732">Signal</keyword>
<dbReference type="NCBIfam" id="NF045728">
    <property type="entry name" value="glycosyl_F510_1955"/>
    <property type="match status" value="1"/>
</dbReference>
<feature type="chain" id="PRO_5039165020" description="Sortilin N-terminal domain-containing protein" evidence="1">
    <location>
        <begin position="19"/>
        <end position="310"/>
    </location>
</feature>
<dbReference type="Proteomes" id="UP000234950">
    <property type="component" value="Unassembled WGS sequence"/>
</dbReference>
<comment type="caution">
    <text evidence="2">The sequence shown here is derived from an EMBL/GenBank/DDBJ whole genome shotgun (WGS) entry which is preliminary data.</text>
</comment>
<dbReference type="InterPro" id="IPR054817">
    <property type="entry name" value="Glycosyl_F510_1955-like"/>
</dbReference>
<dbReference type="PANTHER" id="PTHR12106:SF27">
    <property type="entry name" value="SORTILIN-RELATED RECEPTOR"/>
    <property type="match status" value="1"/>
</dbReference>
<feature type="signal peptide" evidence="1">
    <location>
        <begin position="1"/>
        <end position="18"/>
    </location>
</feature>
<dbReference type="SUPFAM" id="SSF110296">
    <property type="entry name" value="Oligoxyloglucan reducing end-specific cellobiohydrolase"/>
    <property type="match status" value="1"/>
</dbReference>
<protein>
    <recommendedName>
        <fullName evidence="4">Sortilin N-terminal domain-containing protein</fullName>
    </recommendedName>
</protein>
<dbReference type="CDD" id="cd15482">
    <property type="entry name" value="Sialidase_non-viral"/>
    <property type="match status" value="1"/>
</dbReference>
<evidence type="ECO:0000313" key="3">
    <source>
        <dbReference type="Proteomes" id="UP000234950"/>
    </source>
</evidence>
<name>A0A2N5HBJ1_9BACI</name>
<dbReference type="InterPro" id="IPR015943">
    <property type="entry name" value="WD40/YVTN_repeat-like_dom_sf"/>
</dbReference>
<sequence length="310" mass="33550">MKKVLVLSVLSLSLILSACSSNEDSKITAVKSGKKIEDIHGVGISNDGTTYIATHEGLFSTKNEGDSWNRVGSARDDFMGFHLRSDGTMLSSGHPGSNSEYPNPMGILISKDKGLHWKEVEYVGKIDFHTLTTFRHDPNVIYGLNDMGTGQYGAGIYKSTDGGKKWTKVEPKGLPSDLMKVHSLLVLPEDQNNLLAGTENGVMISKDGGANWEMFDNTRLITAMTLMPNGKDIIAYSMDNVASGVMISKNSGQSWTSLGLDLGSKDAATSISVNQKDEKQIAVSTFSTSLYETKDGGEVWDQVIITGKLK</sequence>
<evidence type="ECO:0008006" key="4">
    <source>
        <dbReference type="Google" id="ProtNLM"/>
    </source>
</evidence>
<dbReference type="AlphaFoldDB" id="A0A2N5HBJ1"/>
<proteinExistence type="predicted"/>
<dbReference type="Gene3D" id="2.130.10.10">
    <property type="entry name" value="YVTN repeat-like/Quinoprotein amine dehydrogenase"/>
    <property type="match status" value="3"/>
</dbReference>
<dbReference type="PROSITE" id="PS51257">
    <property type="entry name" value="PROKAR_LIPOPROTEIN"/>
    <property type="match status" value="1"/>
</dbReference>
<evidence type="ECO:0000313" key="2">
    <source>
        <dbReference type="EMBL" id="PLS02887.1"/>
    </source>
</evidence>
<dbReference type="PROSITE" id="PS50890">
    <property type="entry name" value="PUA"/>
    <property type="match status" value="1"/>
</dbReference>
<keyword evidence="3" id="KW-1185">Reference proteome</keyword>
<organism evidence="2 3">
    <name type="scientific">Neobacillus cucumis</name>
    <dbReference type="NCBI Taxonomy" id="1740721"/>
    <lineage>
        <taxon>Bacteria</taxon>
        <taxon>Bacillati</taxon>
        <taxon>Bacillota</taxon>
        <taxon>Bacilli</taxon>
        <taxon>Bacillales</taxon>
        <taxon>Bacillaceae</taxon>
        <taxon>Neobacillus</taxon>
    </lineage>
</organism>